<organism evidence="2 3">
    <name type="scientific">Piedraia hortae CBS 480.64</name>
    <dbReference type="NCBI Taxonomy" id="1314780"/>
    <lineage>
        <taxon>Eukaryota</taxon>
        <taxon>Fungi</taxon>
        <taxon>Dikarya</taxon>
        <taxon>Ascomycota</taxon>
        <taxon>Pezizomycotina</taxon>
        <taxon>Dothideomycetes</taxon>
        <taxon>Dothideomycetidae</taxon>
        <taxon>Capnodiales</taxon>
        <taxon>Piedraiaceae</taxon>
        <taxon>Piedraia</taxon>
    </lineage>
</organism>
<protein>
    <submittedName>
        <fullName evidence="2">Uncharacterized protein</fullName>
    </submittedName>
</protein>
<dbReference type="EMBL" id="MU005981">
    <property type="protein sequence ID" value="KAF2860441.1"/>
    <property type="molecule type" value="Genomic_DNA"/>
</dbReference>
<keyword evidence="3" id="KW-1185">Reference proteome</keyword>
<reference evidence="2" key="1">
    <citation type="journal article" date="2020" name="Stud. Mycol.">
        <title>101 Dothideomycetes genomes: a test case for predicting lifestyles and emergence of pathogens.</title>
        <authorList>
            <person name="Haridas S."/>
            <person name="Albert R."/>
            <person name="Binder M."/>
            <person name="Bloem J."/>
            <person name="Labutti K."/>
            <person name="Salamov A."/>
            <person name="Andreopoulos B."/>
            <person name="Baker S."/>
            <person name="Barry K."/>
            <person name="Bills G."/>
            <person name="Bluhm B."/>
            <person name="Cannon C."/>
            <person name="Castanera R."/>
            <person name="Culley D."/>
            <person name="Daum C."/>
            <person name="Ezra D."/>
            <person name="Gonzalez J."/>
            <person name="Henrissat B."/>
            <person name="Kuo A."/>
            <person name="Liang C."/>
            <person name="Lipzen A."/>
            <person name="Lutzoni F."/>
            <person name="Magnuson J."/>
            <person name="Mondo S."/>
            <person name="Nolan M."/>
            <person name="Ohm R."/>
            <person name="Pangilinan J."/>
            <person name="Park H.-J."/>
            <person name="Ramirez L."/>
            <person name="Alfaro M."/>
            <person name="Sun H."/>
            <person name="Tritt A."/>
            <person name="Yoshinaga Y."/>
            <person name="Zwiers L.-H."/>
            <person name="Turgeon B."/>
            <person name="Goodwin S."/>
            <person name="Spatafora J."/>
            <person name="Crous P."/>
            <person name="Grigoriev I."/>
        </authorList>
    </citation>
    <scope>NUCLEOTIDE SEQUENCE</scope>
    <source>
        <strain evidence="2">CBS 480.64</strain>
    </source>
</reference>
<accession>A0A6A7BYX7</accession>
<name>A0A6A7BYX7_9PEZI</name>
<sequence>MNSIGHSLRHRSRWAAEKETKIEDTCILKTILGLGHSHDANVLRLMLEAVYIKEKYWSASTISSTPQYATPSKDSATPMSYKTPNASTFSGGEEKLDTSITITDMCGCTNNSATKIYSECEKVKAIGISSFLKSGKRRATCNAHRGVTHLKHSKAKEMKPHLAQPKNKRIFVWENVPLGIL</sequence>
<dbReference type="Proteomes" id="UP000799421">
    <property type="component" value="Unassembled WGS sequence"/>
</dbReference>
<gene>
    <name evidence="2" type="ORF">K470DRAFT_69801</name>
</gene>
<dbReference type="AlphaFoldDB" id="A0A6A7BYX7"/>
<evidence type="ECO:0000256" key="1">
    <source>
        <dbReference type="SAM" id="MobiDB-lite"/>
    </source>
</evidence>
<evidence type="ECO:0000313" key="3">
    <source>
        <dbReference type="Proteomes" id="UP000799421"/>
    </source>
</evidence>
<feature type="region of interest" description="Disordered" evidence="1">
    <location>
        <begin position="67"/>
        <end position="88"/>
    </location>
</feature>
<evidence type="ECO:0000313" key="2">
    <source>
        <dbReference type="EMBL" id="KAF2860441.1"/>
    </source>
</evidence>
<proteinExistence type="predicted"/>